<feature type="non-terminal residue" evidence="1">
    <location>
        <position position="36"/>
    </location>
</feature>
<evidence type="ECO:0000313" key="1">
    <source>
        <dbReference type="EMBL" id="VDN43115.1"/>
    </source>
</evidence>
<keyword evidence="2" id="KW-1185">Reference proteome</keyword>
<evidence type="ECO:0000313" key="2">
    <source>
        <dbReference type="Proteomes" id="UP000281553"/>
    </source>
</evidence>
<accession>A0A3P7NK16</accession>
<dbReference type="AlphaFoldDB" id="A0A3P7NK16"/>
<sequence>MTYQHLVHQPMRNLGLTAYGTMTGSGPGGTRILRAG</sequence>
<proteinExistence type="predicted"/>
<gene>
    <name evidence="1" type="ORF">DILT_LOCUS18999</name>
</gene>
<protein>
    <submittedName>
        <fullName evidence="1">Uncharacterized protein</fullName>
    </submittedName>
</protein>
<organism evidence="1 2">
    <name type="scientific">Dibothriocephalus latus</name>
    <name type="common">Fish tapeworm</name>
    <name type="synonym">Diphyllobothrium latum</name>
    <dbReference type="NCBI Taxonomy" id="60516"/>
    <lineage>
        <taxon>Eukaryota</taxon>
        <taxon>Metazoa</taxon>
        <taxon>Spiralia</taxon>
        <taxon>Lophotrochozoa</taxon>
        <taxon>Platyhelminthes</taxon>
        <taxon>Cestoda</taxon>
        <taxon>Eucestoda</taxon>
        <taxon>Diphyllobothriidea</taxon>
        <taxon>Diphyllobothriidae</taxon>
        <taxon>Dibothriocephalus</taxon>
    </lineage>
</organism>
<reference evidence="1 2" key="1">
    <citation type="submission" date="2018-11" db="EMBL/GenBank/DDBJ databases">
        <authorList>
            <consortium name="Pathogen Informatics"/>
        </authorList>
    </citation>
    <scope>NUCLEOTIDE SEQUENCE [LARGE SCALE GENOMIC DNA]</scope>
</reference>
<dbReference type="EMBL" id="UYRU01106766">
    <property type="protein sequence ID" value="VDN43115.1"/>
    <property type="molecule type" value="Genomic_DNA"/>
</dbReference>
<name>A0A3P7NK16_DIBLA</name>
<dbReference type="Proteomes" id="UP000281553">
    <property type="component" value="Unassembled WGS sequence"/>
</dbReference>